<feature type="region of interest" description="Disordered" evidence="6">
    <location>
        <begin position="496"/>
        <end position="517"/>
    </location>
</feature>
<protein>
    <submittedName>
        <fullName evidence="7">Uncharacterized protein</fullName>
    </submittedName>
</protein>
<feature type="region of interest" description="Disordered" evidence="6">
    <location>
        <begin position="1"/>
        <end position="39"/>
    </location>
</feature>
<accession>U4LRV9</accession>
<dbReference type="OrthoDB" id="70376at2759"/>
<gene>
    <name evidence="7" type="ORF">PCON_04587</name>
</gene>
<feature type="compositionally biased region" description="Basic and acidic residues" evidence="6">
    <location>
        <begin position="244"/>
        <end position="256"/>
    </location>
</feature>
<evidence type="ECO:0000256" key="3">
    <source>
        <dbReference type="ARBA" id="ARBA00023015"/>
    </source>
</evidence>
<feature type="region of interest" description="Disordered" evidence="6">
    <location>
        <begin position="374"/>
        <end position="444"/>
    </location>
</feature>
<dbReference type="OMA" id="AADMMRT"/>
<comment type="subcellular location">
    <subcellularLocation>
        <location evidence="1">Nucleus</location>
    </subcellularLocation>
</comment>
<evidence type="ECO:0000313" key="8">
    <source>
        <dbReference type="Proteomes" id="UP000018144"/>
    </source>
</evidence>
<dbReference type="InterPro" id="IPR013907">
    <property type="entry name" value="Sds3"/>
</dbReference>
<dbReference type="GO" id="GO:0010468">
    <property type="term" value="P:regulation of gene expression"/>
    <property type="evidence" value="ECO:0007669"/>
    <property type="project" value="UniProtKB-ARBA"/>
</dbReference>
<feature type="compositionally biased region" description="Polar residues" evidence="6">
    <location>
        <begin position="397"/>
        <end position="407"/>
    </location>
</feature>
<keyword evidence="2" id="KW-0678">Repressor</keyword>
<dbReference type="eggNOG" id="ENOG502S0G7">
    <property type="taxonomic scope" value="Eukaryota"/>
</dbReference>
<reference evidence="7 8" key="1">
    <citation type="journal article" date="2013" name="PLoS Genet.">
        <title>The genome and development-dependent transcriptomes of Pyronema confluens: a window into fungal evolution.</title>
        <authorList>
            <person name="Traeger S."/>
            <person name="Altegoer F."/>
            <person name="Freitag M."/>
            <person name="Gabaldon T."/>
            <person name="Kempken F."/>
            <person name="Kumar A."/>
            <person name="Marcet-Houben M."/>
            <person name="Poggeler S."/>
            <person name="Stajich J.E."/>
            <person name="Nowrousian M."/>
        </authorList>
    </citation>
    <scope>NUCLEOTIDE SEQUENCE [LARGE SCALE GENOMIC DNA]</scope>
    <source>
        <strain evidence="8">CBS 100304</strain>
        <tissue evidence="7">Vegetative mycelium</tissue>
    </source>
</reference>
<feature type="compositionally biased region" description="Acidic residues" evidence="6">
    <location>
        <begin position="383"/>
        <end position="392"/>
    </location>
</feature>
<feature type="compositionally biased region" description="Pro residues" evidence="6">
    <location>
        <begin position="1"/>
        <end position="11"/>
    </location>
</feature>
<evidence type="ECO:0000256" key="4">
    <source>
        <dbReference type="ARBA" id="ARBA00023163"/>
    </source>
</evidence>
<dbReference type="STRING" id="1076935.U4LRV9"/>
<dbReference type="AlphaFoldDB" id="U4LRV9"/>
<name>U4LRV9_PYROM</name>
<keyword evidence="3" id="KW-0805">Transcription regulation</keyword>
<evidence type="ECO:0000256" key="5">
    <source>
        <dbReference type="ARBA" id="ARBA00023242"/>
    </source>
</evidence>
<keyword evidence="5" id="KW-0539">Nucleus</keyword>
<evidence type="ECO:0000256" key="1">
    <source>
        <dbReference type="ARBA" id="ARBA00004123"/>
    </source>
</evidence>
<keyword evidence="4" id="KW-0804">Transcription</keyword>
<dbReference type="EMBL" id="HF936663">
    <property type="protein sequence ID" value="CCX34911.1"/>
    <property type="molecule type" value="Genomic_DNA"/>
</dbReference>
<organism evidence="7 8">
    <name type="scientific">Pyronema omphalodes (strain CBS 100304)</name>
    <name type="common">Pyronema confluens</name>
    <dbReference type="NCBI Taxonomy" id="1076935"/>
    <lineage>
        <taxon>Eukaryota</taxon>
        <taxon>Fungi</taxon>
        <taxon>Dikarya</taxon>
        <taxon>Ascomycota</taxon>
        <taxon>Pezizomycotina</taxon>
        <taxon>Pezizomycetes</taxon>
        <taxon>Pezizales</taxon>
        <taxon>Pyronemataceae</taxon>
        <taxon>Pyronema</taxon>
    </lineage>
</organism>
<keyword evidence="8" id="KW-1185">Reference proteome</keyword>
<proteinExistence type="predicted"/>
<dbReference type="Proteomes" id="UP000018144">
    <property type="component" value="Unassembled WGS sequence"/>
</dbReference>
<evidence type="ECO:0000313" key="7">
    <source>
        <dbReference type="EMBL" id="CCX34911.1"/>
    </source>
</evidence>
<dbReference type="GO" id="GO:0005654">
    <property type="term" value="C:nucleoplasm"/>
    <property type="evidence" value="ECO:0007669"/>
    <property type="project" value="UniProtKB-ARBA"/>
</dbReference>
<dbReference type="Pfam" id="PF08598">
    <property type="entry name" value="Sds3"/>
    <property type="match status" value="1"/>
</dbReference>
<sequence>MTSPSPSPPSLSPTTPHPGAHLLQHSQQPQSKRDKRRNALSDRLSQLTKSFHNPTNPRTRDQHYRSQITALQVDMQLVIGADVSGRDMRLLDDSAEAVQRSTETVLQNLGLRSTDVGTEGTSGRWYAEFIQKVNNEMEERDAQLTLLNNAHRIKAASLVAQHMRSVVHAREEHKLLADSIKVRLSARLKSQLRKLAQEKDTSTATAALTLGGGMTDISDANALQLHPSHYGLNASIGSPRRNAGHADDDNEKETGRRKPRRRAGEVEELMAFGAGMNFDSPNGNGKRKRRGAAVDVAQEDEAGGFLLAEKASPSVGLLLGGDCPESDEEYRKQHRDDLMKQYYRPTYSLEKLFTAKEVEYASHQAALATVRHFSERLNKDPDPENNGEDNDDTPTGANTPVANNTLTVGEDDMDVDQDDRTRGISPYHDVRPLPALPGGLNGVTTRSNPLRQIATQREMDSIAYLSLGQSYVNKTGIAPTPPGLRPEDMDADIQALRKDKRNASGNGESSNKRQKRS</sequence>
<evidence type="ECO:0000256" key="6">
    <source>
        <dbReference type="SAM" id="MobiDB-lite"/>
    </source>
</evidence>
<dbReference type="SMART" id="SM01401">
    <property type="entry name" value="Sds3"/>
    <property type="match status" value="1"/>
</dbReference>
<feature type="region of interest" description="Disordered" evidence="6">
    <location>
        <begin position="231"/>
        <end position="264"/>
    </location>
</feature>
<evidence type="ECO:0000256" key="2">
    <source>
        <dbReference type="ARBA" id="ARBA00022491"/>
    </source>
</evidence>